<dbReference type="InterPro" id="IPR045074">
    <property type="entry name" value="GST_C_Tau"/>
</dbReference>
<evidence type="ECO:0000313" key="7">
    <source>
        <dbReference type="Proteomes" id="UP000245207"/>
    </source>
</evidence>
<dbReference type="EC" id="2.5.1.18" evidence="1"/>
<dbReference type="PROSITE" id="PS50405">
    <property type="entry name" value="GST_CTER"/>
    <property type="match status" value="1"/>
</dbReference>
<dbReference type="Gene3D" id="1.20.1050.10">
    <property type="match status" value="1"/>
</dbReference>
<organism evidence="6 7">
    <name type="scientific">Artemisia annua</name>
    <name type="common">Sweet wormwood</name>
    <dbReference type="NCBI Taxonomy" id="35608"/>
    <lineage>
        <taxon>Eukaryota</taxon>
        <taxon>Viridiplantae</taxon>
        <taxon>Streptophyta</taxon>
        <taxon>Embryophyta</taxon>
        <taxon>Tracheophyta</taxon>
        <taxon>Spermatophyta</taxon>
        <taxon>Magnoliopsida</taxon>
        <taxon>eudicotyledons</taxon>
        <taxon>Gunneridae</taxon>
        <taxon>Pentapetalae</taxon>
        <taxon>asterids</taxon>
        <taxon>campanulids</taxon>
        <taxon>Asterales</taxon>
        <taxon>Asteraceae</taxon>
        <taxon>Asteroideae</taxon>
        <taxon>Anthemideae</taxon>
        <taxon>Artemisiinae</taxon>
        <taxon>Artemisia</taxon>
    </lineage>
</organism>
<protein>
    <recommendedName>
        <fullName evidence="1">glutathione transferase</fullName>
        <ecNumber evidence="1">2.5.1.18</ecNumber>
    </recommendedName>
</protein>
<reference evidence="6 7" key="1">
    <citation type="journal article" date="2018" name="Mol. Plant">
        <title>The genome of Artemisia annua provides insight into the evolution of Asteraceae family and artemisinin biosynthesis.</title>
        <authorList>
            <person name="Shen Q."/>
            <person name="Zhang L."/>
            <person name="Liao Z."/>
            <person name="Wang S."/>
            <person name="Yan T."/>
            <person name="Shi P."/>
            <person name="Liu M."/>
            <person name="Fu X."/>
            <person name="Pan Q."/>
            <person name="Wang Y."/>
            <person name="Lv Z."/>
            <person name="Lu X."/>
            <person name="Zhang F."/>
            <person name="Jiang W."/>
            <person name="Ma Y."/>
            <person name="Chen M."/>
            <person name="Hao X."/>
            <person name="Li L."/>
            <person name="Tang Y."/>
            <person name="Lv G."/>
            <person name="Zhou Y."/>
            <person name="Sun X."/>
            <person name="Brodelius P.E."/>
            <person name="Rose J.K.C."/>
            <person name="Tang K."/>
        </authorList>
    </citation>
    <scope>NUCLEOTIDE SEQUENCE [LARGE SCALE GENOMIC DNA]</scope>
    <source>
        <strain evidence="7">cv. Huhao1</strain>
        <tissue evidence="6">Leaf</tissue>
    </source>
</reference>
<keyword evidence="7" id="KW-1185">Reference proteome</keyword>
<evidence type="ECO:0000259" key="5">
    <source>
        <dbReference type="PROSITE" id="PS50405"/>
    </source>
</evidence>
<sequence>MNVQIALSEKGIEYENKGEDLSNKSSLLLEMNPVHKKNPIYKDAKKIWTTKGDEQEIAKKEYIDLLKVLEGQLGEKPYLIGDSFGYADIVLIPFSCWFYTLETMGKMSIEKECPKLVA</sequence>
<name>A0A2U1NAX6_ARTAN</name>
<dbReference type="SUPFAM" id="SSF47616">
    <property type="entry name" value="GST C-terminal domain-like"/>
    <property type="match status" value="1"/>
</dbReference>
<dbReference type="SUPFAM" id="SSF52833">
    <property type="entry name" value="Thioredoxin-like"/>
    <property type="match status" value="1"/>
</dbReference>
<dbReference type="OrthoDB" id="202840at2759"/>
<dbReference type="PANTHER" id="PTHR11260:SF781">
    <property type="entry name" value="GLUTATHIONE S-TRANSFERASE U19"/>
    <property type="match status" value="1"/>
</dbReference>
<dbReference type="EMBL" id="PKPP01003206">
    <property type="protein sequence ID" value="PWA70651.1"/>
    <property type="molecule type" value="Genomic_DNA"/>
</dbReference>
<keyword evidence="2 6" id="KW-0808">Transferase</keyword>
<evidence type="ECO:0000259" key="4">
    <source>
        <dbReference type="PROSITE" id="PS50404"/>
    </source>
</evidence>
<dbReference type="InterPro" id="IPR004045">
    <property type="entry name" value="Glutathione_S-Trfase_N"/>
</dbReference>
<dbReference type="GO" id="GO:0004364">
    <property type="term" value="F:glutathione transferase activity"/>
    <property type="evidence" value="ECO:0007669"/>
    <property type="project" value="UniProtKB-EC"/>
</dbReference>
<evidence type="ECO:0000256" key="1">
    <source>
        <dbReference type="ARBA" id="ARBA00012452"/>
    </source>
</evidence>
<gene>
    <name evidence="6" type="ORF">CTI12_AA286460</name>
</gene>
<evidence type="ECO:0000256" key="3">
    <source>
        <dbReference type="ARBA" id="ARBA00047960"/>
    </source>
</evidence>
<dbReference type="InterPro" id="IPR045073">
    <property type="entry name" value="Omega/Tau-like"/>
</dbReference>
<dbReference type="PANTHER" id="PTHR11260">
    <property type="entry name" value="GLUTATHIONE S-TRANSFERASE, GST, SUPERFAMILY, GST DOMAIN CONTAINING"/>
    <property type="match status" value="1"/>
</dbReference>
<feature type="domain" description="GST C-terminal" evidence="5">
    <location>
        <begin position="16"/>
        <end position="118"/>
    </location>
</feature>
<dbReference type="Proteomes" id="UP000245207">
    <property type="component" value="Unassembled WGS sequence"/>
</dbReference>
<dbReference type="InterPro" id="IPR036282">
    <property type="entry name" value="Glutathione-S-Trfase_C_sf"/>
</dbReference>
<dbReference type="PROSITE" id="PS50404">
    <property type="entry name" value="GST_NTER"/>
    <property type="match status" value="1"/>
</dbReference>
<dbReference type="InterPro" id="IPR036249">
    <property type="entry name" value="Thioredoxin-like_sf"/>
</dbReference>
<dbReference type="InterPro" id="IPR004046">
    <property type="entry name" value="GST_C"/>
</dbReference>
<dbReference type="AlphaFoldDB" id="A0A2U1NAX6"/>
<dbReference type="GO" id="GO:0005737">
    <property type="term" value="C:cytoplasm"/>
    <property type="evidence" value="ECO:0007669"/>
    <property type="project" value="TreeGrafter"/>
</dbReference>
<dbReference type="Pfam" id="PF00043">
    <property type="entry name" value="GST_C"/>
    <property type="match status" value="1"/>
</dbReference>
<dbReference type="CDD" id="cd03185">
    <property type="entry name" value="GST_C_Tau"/>
    <property type="match status" value="1"/>
</dbReference>
<comment type="caution">
    <text evidence="6">The sequence shown here is derived from an EMBL/GenBank/DDBJ whole genome shotgun (WGS) entry which is preliminary data.</text>
</comment>
<dbReference type="GO" id="GO:0006749">
    <property type="term" value="P:glutathione metabolic process"/>
    <property type="evidence" value="ECO:0007669"/>
    <property type="project" value="InterPro"/>
</dbReference>
<feature type="domain" description="GST N-terminal" evidence="4">
    <location>
        <begin position="1"/>
        <end position="71"/>
    </location>
</feature>
<evidence type="ECO:0000313" key="6">
    <source>
        <dbReference type="EMBL" id="PWA70651.1"/>
    </source>
</evidence>
<accession>A0A2U1NAX6</accession>
<evidence type="ECO:0000256" key="2">
    <source>
        <dbReference type="ARBA" id="ARBA00022679"/>
    </source>
</evidence>
<comment type="catalytic activity">
    <reaction evidence="3">
        <text>RX + glutathione = an S-substituted glutathione + a halide anion + H(+)</text>
        <dbReference type="Rhea" id="RHEA:16437"/>
        <dbReference type="ChEBI" id="CHEBI:15378"/>
        <dbReference type="ChEBI" id="CHEBI:16042"/>
        <dbReference type="ChEBI" id="CHEBI:17792"/>
        <dbReference type="ChEBI" id="CHEBI:57925"/>
        <dbReference type="ChEBI" id="CHEBI:90779"/>
        <dbReference type="EC" id="2.5.1.18"/>
    </reaction>
</comment>
<dbReference type="STRING" id="35608.A0A2U1NAX6"/>
<proteinExistence type="predicted"/>
<dbReference type="InterPro" id="IPR010987">
    <property type="entry name" value="Glutathione-S-Trfase_C-like"/>
</dbReference>